<feature type="non-terminal residue" evidence="13">
    <location>
        <position position="1"/>
    </location>
</feature>
<evidence type="ECO:0000256" key="3">
    <source>
        <dbReference type="ARBA" id="ARBA00022448"/>
    </source>
</evidence>
<keyword evidence="14" id="KW-1185">Reference proteome</keyword>
<reference evidence="13" key="1">
    <citation type="submission" date="2020-07" db="EMBL/GenBank/DDBJ databases">
        <title>Multicomponent nature underlies the extraordinary mechanical properties of spider dragline silk.</title>
        <authorList>
            <person name="Kono N."/>
            <person name="Nakamura H."/>
            <person name="Mori M."/>
            <person name="Yoshida Y."/>
            <person name="Ohtoshi R."/>
            <person name="Malay A.D."/>
            <person name="Moran D.A.P."/>
            <person name="Tomita M."/>
            <person name="Numata K."/>
            <person name="Arakawa K."/>
        </authorList>
    </citation>
    <scope>NUCLEOTIDE SEQUENCE</scope>
</reference>
<dbReference type="EMBL" id="BMAO01030369">
    <property type="protein sequence ID" value="GFQ67583.1"/>
    <property type="molecule type" value="Genomic_DNA"/>
</dbReference>
<keyword evidence="9" id="KW-0472">Membrane</keyword>
<evidence type="ECO:0000256" key="8">
    <source>
        <dbReference type="ARBA" id="ARBA00023065"/>
    </source>
</evidence>
<proteinExistence type="inferred from homology"/>
<gene>
    <name evidence="13" type="primary">AVEN_115864_1</name>
    <name evidence="13" type="ORF">TNCT_440611</name>
</gene>
<evidence type="ECO:0000256" key="4">
    <source>
        <dbReference type="ARBA" id="ARBA00022461"/>
    </source>
</evidence>
<dbReference type="InterPro" id="IPR001873">
    <property type="entry name" value="ENaC"/>
</dbReference>
<keyword evidence="11 12" id="KW-0407">Ion channel</keyword>
<name>A0A8X6F0I1_TRICU</name>
<evidence type="ECO:0000256" key="5">
    <source>
        <dbReference type="ARBA" id="ARBA00022692"/>
    </source>
</evidence>
<evidence type="ECO:0000313" key="14">
    <source>
        <dbReference type="Proteomes" id="UP000887116"/>
    </source>
</evidence>
<protein>
    <submittedName>
        <fullName evidence="13">Uncharacterized protein</fullName>
    </submittedName>
</protein>
<dbReference type="PANTHER" id="PTHR11690">
    <property type="entry name" value="AMILORIDE-SENSITIVE SODIUM CHANNEL-RELATED"/>
    <property type="match status" value="1"/>
</dbReference>
<evidence type="ECO:0000256" key="2">
    <source>
        <dbReference type="ARBA" id="ARBA00007193"/>
    </source>
</evidence>
<dbReference type="Proteomes" id="UP000887116">
    <property type="component" value="Unassembled WGS sequence"/>
</dbReference>
<keyword evidence="4 12" id="KW-0894">Sodium channel</keyword>
<evidence type="ECO:0000256" key="10">
    <source>
        <dbReference type="ARBA" id="ARBA00023201"/>
    </source>
</evidence>
<dbReference type="GO" id="GO:0005886">
    <property type="term" value="C:plasma membrane"/>
    <property type="evidence" value="ECO:0007669"/>
    <property type="project" value="TreeGrafter"/>
</dbReference>
<comment type="caution">
    <text evidence="13">The sequence shown here is derived from an EMBL/GenBank/DDBJ whole genome shotgun (WGS) entry which is preliminary data.</text>
</comment>
<dbReference type="AlphaFoldDB" id="A0A8X6F0I1"/>
<evidence type="ECO:0000256" key="11">
    <source>
        <dbReference type="ARBA" id="ARBA00023303"/>
    </source>
</evidence>
<evidence type="ECO:0000256" key="12">
    <source>
        <dbReference type="RuleBase" id="RU000679"/>
    </source>
</evidence>
<dbReference type="GO" id="GO:0015280">
    <property type="term" value="F:ligand-gated sodium channel activity"/>
    <property type="evidence" value="ECO:0007669"/>
    <property type="project" value="TreeGrafter"/>
</dbReference>
<dbReference type="OrthoDB" id="6435363at2759"/>
<keyword evidence="6" id="KW-1133">Transmembrane helix</keyword>
<evidence type="ECO:0000256" key="6">
    <source>
        <dbReference type="ARBA" id="ARBA00022989"/>
    </source>
</evidence>
<accession>A0A8X6F0I1</accession>
<sequence>MEDPIGSLNMEDAIDLGHDLKNLLTREAWEDPEGPFLRLNAEEQVPVSCYSLGGRVDDPRDARYKIKDEWKVDDDEFVFDAEEKELFYPNSKPGILFAIHSPFEAVDPFEEGIFMKPGYLYRITLQMMQEELLPHPYKTDCLNYTEKWLKADRTGPRSQEMCRHKCIRDVFENCFNCTDIHILYPKKTRICGMNELGKGCGSGKAIESQAQEKILKSCLQSCKDDCSRMKFSYRVQESY</sequence>
<evidence type="ECO:0000256" key="7">
    <source>
        <dbReference type="ARBA" id="ARBA00023053"/>
    </source>
</evidence>
<keyword evidence="10 12" id="KW-0739">Sodium transport</keyword>
<comment type="similarity">
    <text evidence="2 12">Belongs to the amiloride-sensitive sodium channel (TC 1.A.6) family.</text>
</comment>
<evidence type="ECO:0000256" key="9">
    <source>
        <dbReference type="ARBA" id="ARBA00023136"/>
    </source>
</evidence>
<evidence type="ECO:0000313" key="13">
    <source>
        <dbReference type="EMBL" id="GFQ67583.1"/>
    </source>
</evidence>
<evidence type="ECO:0000256" key="1">
    <source>
        <dbReference type="ARBA" id="ARBA00004141"/>
    </source>
</evidence>
<keyword evidence="7" id="KW-0915">Sodium</keyword>
<comment type="subcellular location">
    <subcellularLocation>
        <location evidence="1">Membrane</location>
        <topology evidence="1">Multi-pass membrane protein</topology>
    </subcellularLocation>
</comment>
<keyword evidence="3 12" id="KW-0813">Transport</keyword>
<dbReference type="Pfam" id="PF00858">
    <property type="entry name" value="ASC"/>
    <property type="match status" value="1"/>
</dbReference>
<keyword evidence="5 12" id="KW-0812">Transmembrane</keyword>
<keyword evidence="8 12" id="KW-0406">Ion transport</keyword>
<dbReference type="PANTHER" id="PTHR11690:SF248">
    <property type="entry name" value="PICKPOCKET 17, ISOFORM A"/>
    <property type="match status" value="1"/>
</dbReference>
<organism evidence="13 14">
    <name type="scientific">Trichonephila clavata</name>
    <name type="common">Joro spider</name>
    <name type="synonym">Nephila clavata</name>
    <dbReference type="NCBI Taxonomy" id="2740835"/>
    <lineage>
        <taxon>Eukaryota</taxon>
        <taxon>Metazoa</taxon>
        <taxon>Ecdysozoa</taxon>
        <taxon>Arthropoda</taxon>
        <taxon>Chelicerata</taxon>
        <taxon>Arachnida</taxon>
        <taxon>Araneae</taxon>
        <taxon>Araneomorphae</taxon>
        <taxon>Entelegynae</taxon>
        <taxon>Araneoidea</taxon>
        <taxon>Nephilidae</taxon>
        <taxon>Trichonephila</taxon>
    </lineage>
</organism>